<dbReference type="Proteomes" id="UP001367508">
    <property type="component" value="Unassembled WGS sequence"/>
</dbReference>
<reference evidence="1 2" key="1">
    <citation type="submission" date="2024-01" db="EMBL/GenBank/DDBJ databases">
        <title>The genomes of 5 underutilized Papilionoideae crops provide insights into root nodulation and disease resistanc.</title>
        <authorList>
            <person name="Jiang F."/>
        </authorList>
    </citation>
    <scope>NUCLEOTIDE SEQUENCE [LARGE SCALE GENOMIC DNA]</scope>
    <source>
        <strain evidence="1">LVBAO_FW01</strain>
        <tissue evidence="1">Leaves</tissue>
    </source>
</reference>
<sequence>MDHQCFSIFHFRQLTPPPIPHRRKRKTMEKANGDLLFGSDKQNVQDVQVQRLSFQKIANIDLVERIRILDKTTN</sequence>
<dbReference type="EMBL" id="JAYMYQ010000007">
    <property type="protein sequence ID" value="KAK7320746.1"/>
    <property type="molecule type" value="Genomic_DNA"/>
</dbReference>
<dbReference type="AlphaFoldDB" id="A0AAN9KPI4"/>
<organism evidence="1 2">
    <name type="scientific">Canavalia gladiata</name>
    <name type="common">Sword bean</name>
    <name type="synonym">Dolichos gladiatus</name>
    <dbReference type="NCBI Taxonomy" id="3824"/>
    <lineage>
        <taxon>Eukaryota</taxon>
        <taxon>Viridiplantae</taxon>
        <taxon>Streptophyta</taxon>
        <taxon>Embryophyta</taxon>
        <taxon>Tracheophyta</taxon>
        <taxon>Spermatophyta</taxon>
        <taxon>Magnoliopsida</taxon>
        <taxon>eudicotyledons</taxon>
        <taxon>Gunneridae</taxon>
        <taxon>Pentapetalae</taxon>
        <taxon>rosids</taxon>
        <taxon>fabids</taxon>
        <taxon>Fabales</taxon>
        <taxon>Fabaceae</taxon>
        <taxon>Papilionoideae</taxon>
        <taxon>50 kb inversion clade</taxon>
        <taxon>NPAAA clade</taxon>
        <taxon>indigoferoid/millettioid clade</taxon>
        <taxon>Phaseoleae</taxon>
        <taxon>Canavalia</taxon>
    </lineage>
</organism>
<evidence type="ECO:0000313" key="1">
    <source>
        <dbReference type="EMBL" id="KAK7320746.1"/>
    </source>
</evidence>
<accession>A0AAN9KPI4</accession>
<name>A0AAN9KPI4_CANGL</name>
<keyword evidence="2" id="KW-1185">Reference proteome</keyword>
<protein>
    <submittedName>
        <fullName evidence="1">Uncharacterized protein</fullName>
    </submittedName>
</protein>
<gene>
    <name evidence="1" type="ORF">VNO77_30509</name>
</gene>
<evidence type="ECO:0000313" key="2">
    <source>
        <dbReference type="Proteomes" id="UP001367508"/>
    </source>
</evidence>
<comment type="caution">
    <text evidence="1">The sequence shown here is derived from an EMBL/GenBank/DDBJ whole genome shotgun (WGS) entry which is preliminary data.</text>
</comment>
<proteinExistence type="predicted"/>